<protein>
    <submittedName>
        <fullName evidence="2">Uncharacterized protein</fullName>
    </submittedName>
</protein>
<feature type="compositionally biased region" description="Polar residues" evidence="1">
    <location>
        <begin position="137"/>
        <end position="157"/>
    </location>
</feature>
<feature type="region of interest" description="Disordered" evidence="1">
    <location>
        <begin position="123"/>
        <end position="169"/>
    </location>
</feature>
<evidence type="ECO:0000256" key="1">
    <source>
        <dbReference type="SAM" id="MobiDB-lite"/>
    </source>
</evidence>
<proteinExistence type="predicted"/>
<dbReference type="AlphaFoldDB" id="A0A843VV19"/>
<keyword evidence="3" id="KW-1185">Reference proteome</keyword>
<evidence type="ECO:0000313" key="3">
    <source>
        <dbReference type="Proteomes" id="UP000652761"/>
    </source>
</evidence>
<dbReference type="EMBL" id="NMUH01001744">
    <property type="protein sequence ID" value="MQL95029.1"/>
    <property type="molecule type" value="Genomic_DNA"/>
</dbReference>
<accession>A0A843VV19</accession>
<reference evidence="2" key="1">
    <citation type="submission" date="2017-07" db="EMBL/GenBank/DDBJ databases">
        <title>Taro Niue Genome Assembly and Annotation.</title>
        <authorList>
            <person name="Atibalentja N."/>
            <person name="Keating K."/>
            <person name="Fields C.J."/>
        </authorList>
    </citation>
    <scope>NUCLEOTIDE SEQUENCE</scope>
    <source>
        <strain evidence="2">Niue_2</strain>
        <tissue evidence="2">Leaf</tissue>
    </source>
</reference>
<dbReference type="Proteomes" id="UP000652761">
    <property type="component" value="Unassembled WGS sequence"/>
</dbReference>
<sequence length="169" mass="19336">MYDYCLDLHDLVETHIWEGKIDRYGNSLAPSNKMSQRAYGSSPESQTLYPKICEYYHHLLGYGRYRGKAEMEQFKIDLFQYRIRISKEAATKPISQQAEEFVDHYHQLPSSIIEEAINATFVNGSRRPSKSTSSKRVNNSTVRGGSNKRSISKSSPEQKVISLLKAPQV</sequence>
<organism evidence="2 3">
    <name type="scientific">Colocasia esculenta</name>
    <name type="common">Wild taro</name>
    <name type="synonym">Arum esculentum</name>
    <dbReference type="NCBI Taxonomy" id="4460"/>
    <lineage>
        <taxon>Eukaryota</taxon>
        <taxon>Viridiplantae</taxon>
        <taxon>Streptophyta</taxon>
        <taxon>Embryophyta</taxon>
        <taxon>Tracheophyta</taxon>
        <taxon>Spermatophyta</taxon>
        <taxon>Magnoliopsida</taxon>
        <taxon>Liliopsida</taxon>
        <taxon>Araceae</taxon>
        <taxon>Aroideae</taxon>
        <taxon>Colocasieae</taxon>
        <taxon>Colocasia</taxon>
    </lineage>
</organism>
<comment type="caution">
    <text evidence="2">The sequence shown here is derived from an EMBL/GenBank/DDBJ whole genome shotgun (WGS) entry which is preliminary data.</text>
</comment>
<gene>
    <name evidence="2" type="ORF">Taro_027690</name>
</gene>
<name>A0A843VV19_COLES</name>
<evidence type="ECO:0000313" key="2">
    <source>
        <dbReference type="EMBL" id="MQL95029.1"/>
    </source>
</evidence>